<accession>A0A6J5E8N0</accession>
<dbReference type="InterPro" id="IPR032466">
    <property type="entry name" value="Metal_Hydrolase"/>
</dbReference>
<dbReference type="EC" id="3.1.1.92" evidence="2"/>
<dbReference type="InterPro" id="IPR006680">
    <property type="entry name" value="Amidohydro-rel"/>
</dbReference>
<dbReference type="InterPro" id="IPR052358">
    <property type="entry name" value="Aro_Compnd_Degr_Hydrolases"/>
</dbReference>
<organism evidence="2 3">
    <name type="scientific">Paraburkholderia humisilvae</name>
    <dbReference type="NCBI Taxonomy" id="627669"/>
    <lineage>
        <taxon>Bacteria</taxon>
        <taxon>Pseudomonadati</taxon>
        <taxon>Pseudomonadota</taxon>
        <taxon>Betaproteobacteria</taxon>
        <taxon>Burkholderiales</taxon>
        <taxon>Burkholderiaceae</taxon>
        <taxon>Paraburkholderia</taxon>
    </lineage>
</organism>
<dbReference type="PANTHER" id="PTHR35563">
    <property type="entry name" value="BARREL METAL-DEPENDENT HYDROLASE, PUTATIVE (AFU_ORTHOLOGUE AFUA_1G16240)-RELATED"/>
    <property type="match status" value="1"/>
</dbReference>
<protein>
    <submittedName>
        <fullName evidence="2">4-sulfomuconolactone hydrolase</fullName>
        <ecNumber evidence="2">3.1.1.92</ecNumber>
    </submittedName>
</protein>
<keyword evidence="3" id="KW-1185">Reference proteome</keyword>
<evidence type="ECO:0000313" key="3">
    <source>
        <dbReference type="Proteomes" id="UP000494363"/>
    </source>
</evidence>
<name>A0A6J5E8N0_9BURK</name>
<dbReference type="AlphaFoldDB" id="A0A6J5E8N0"/>
<evidence type="ECO:0000313" key="2">
    <source>
        <dbReference type="EMBL" id="CAB3762197.1"/>
    </source>
</evidence>
<dbReference type="GO" id="GO:0102998">
    <property type="term" value="F:4-sulfomuconolactone hydrolase activity"/>
    <property type="evidence" value="ECO:0007669"/>
    <property type="project" value="UniProtKB-EC"/>
</dbReference>
<reference evidence="2 3" key="1">
    <citation type="submission" date="2020-04" db="EMBL/GenBank/DDBJ databases">
        <authorList>
            <person name="De Canck E."/>
        </authorList>
    </citation>
    <scope>NUCLEOTIDE SEQUENCE [LARGE SCALE GENOMIC DNA]</scope>
    <source>
        <strain evidence="2 3">LMG 29542</strain>
    </source>
</reference>
<dbReference type="Proteomes" id="UP000494363">
    <property type="component" value="Unassembled WGS sequence"/>
</dbReference>
<gene>
    <name evidence="2" type="ORF">LMG29542_04277</name>
</gene>
<dbReference type="PANTHER" id="PTHR35563:SF2">
    <property type="entry name" value="BARREL METAL-DEPENDENT HYDROLASE, PUTATIVE (AFU_ORTHOLOGUE AFUA_1G16240)-RELATED"/>
    <property type="match status" value="1"/>
</dbReference>
<dbReference type="SUPFAM" id="SSF51556">
    <property type="entry name" value="Metallo-dependent hydrolases"/>
    <property type="match status" value="1"/>
</dbReference>
<dbReference type="Gene3D" id="3.20.20.140">
    <property type="entry name" value="Metal-dependent hydrolases"/>
    <property type="match status" value="1"/>
</dbReference>
<proteinExistence type="predicted"/>
<keyword evidence="2" id="KW-0378">Hydrolase</keyword>
<sequence length="297" mass="32158">MTAANSNRDAPLCLAPPAQQSGPTAFTMPAGAVDTHAHVIGEPPLYPWMPDRAYTPVPAPADAYLRMLDDTGSTYGVLVQVSVHGQDNTLMLETLRANRARLKGVVVPTLRLADAAYQAMVDAGAVGMRINVLFGGGGITFAQLDDYDALARDWGWHIQFLLDARDLPELGPRLSKLRSPIVVDHMGHLPISAGVRSNGFQRLVGLVRDGAWVKLSGAYRLSAEAPLYQDTIGYAQALADAAPTRCVWGSDWPHVAQWNTMPTVSQLLDTLALWVPDAVLRNQILTTNAHTLYGFQP</sequence>
<dbReference type="RefSeq" id="WP_246355961.1">
    <property type="nucleotide sequence ID" value="NZ_CADIKH010000019.1"/>
</dbReference>
<dbReference type="Pfam" id="PF04909">
    <property type="entry name" value="Amidohydro_2"/>
    <property type="match status" value="1"/>
</dbReference>
<evidence type="ECO:0000259" key="1">
    <source>
        <dbReference type="Pfam" id="PF04909"/>
    </source>
</evidence>
<dbReference type="EMBL" id="CADIKH010000019">
    <property type="protein sequence ID" value="CAB3762197.1"/>
    <property type="molecule type" value="Genomic_DNA"/>
</dbReference>
<feature type="domain" description="Amidohydrolase-related" evidence="1">
    <location>
        <begin position="33"/>
        <end position="295"/>
    </location>
</feature>